<dbReference type="InterPro" id="IPR040079">
    <property type="entry name" value="Glutathione_S-Trfase"/>
</dbReference>
<sequence length="317" mass="36507">MNMVSSKGLFSPAGAITATALVLGIRMLSSKKEKASKSNGTPKIQIPISSELSFTAELLSTPITKVYLFTFPKSPHIRNISPFALKLESFLRLHNIPYEVVGTFQFSPKGQMPYIRLNNQLNGPLIADSNFVIQFLTKKLGLLENNNNSQYRLTKEQYATSHAFTRMMEEHTSQIGFYYRYALNMDQFCLAVIPNGWFSNHGRVVGGWLMSKLFPVMMPLGFKKKMRYISFGRHSDEEKWTISCQDIQSISDFLGDKKFMFGDDATTLDCTLFGHLAQFLYIPMEFPQKVYMRENCGNIVEYVERFKELYWKDWDEM</sequence>
<dbReference type="InterPro" id="IPR033468">
    <property type="entry name" value="Metaxin_GST"/>
</dbReference>
<dbReference type="InterPro" id="IPR050931">
    <property type="entry name" value="Mito_Protein_Transport_Metaxin"/>
</dbReference>
<dbReference type="Pfam" id="PF17172">
    <property type="entry name" value="GST_N_4"/>
    <property type="match status" value="1"/>
</dbReference>
<evidence type="ECO:0000256" key="1">
    <source>
        <dbReference type="ARBA" id="ARBA00006475"/>
    </source>
</evidence>
<keyword evidence="5" id="KW-1185">Reference proteome</keyword>
<dbReference type="SUPFAM" id="SSF47616">
    <property type="entry name" value="GST C-terminal domain-like"/>
    <property type="match status" value="1"/>
</dbReference>
<dbReference type="CDD" id="cd03193">
    <property type="entry name" value="GST_C_Metaxin"/>
    <property type="match status" value="1"/>
</dbReference>
<evidence type="ECO:0000313" key="4">
    <source>
        <dbReference type="EMBL" id="KAL3789988.1"/>
    </source>
</evidence>
<evidence type="ECO:0000259" key="2">
    <source>
        <dbReference type="Pfam" id="PF17171"/>
    </source>
</evidence>
<reference evidence="4 5" key="1">
    <citation type="submission" date="2024-10" db="EMBL/GenBank/DDBJ databases">
        <title>Updated reference genomes for cyclostephanoid diatoms.</title>
        <authorList>
            <person name="Roberts W.R."/>
            <person name="Alverson A.J."/>
        </authorList>
    </citation>
    <scope>NUCLEOTIDE SEQUENCE [LARGE SCALE GENOMIC DNA]</scope>
    <source>
        <strain evidence="4 5">AJA010-31</strain>
    </source>
</reference>
<dbReference type="SFLD" id="SFLDG01200">
    <property type="entry name" value="SUF1.1"/>
    <property type="match status" value="1"/>
</dbReference>
<comment type="similarity">
    <text evidence="1">Belongs to the FAX family.</text>
</comment>
<feature type="domain" description="Metaxin glutathione S-transferase" evidence="2">
    <location>
        <begin position="245"/>
        <end position="305"/>
    </location>
</feature>
<name>A0ABD3PPN1_9STRA</name>
<dbReference type="PANTHER" id="PTHR12289:SF41">
    <property type="entry name" value="FAILED AXON CONNECTIONS-RELATED"/>
    <property type="match status" value="1"/>
</dbReference>
<comment type="caution">
    <text evidence="4">The sequence shown here is derived from an EMBL/GenBank/DDBJ whole genome shotgun (WGS) entry which is preliminary data.</text>
</comment>
<organism evidence="4 5">
    <name type="scientific">Cyclotella atomus</name>
    <dbReference type="NCBI Taxonomy" id="382360"/>
    <lineage>
        <taxon>Eukaryota</taxon>
        <taxon>Sar</taxon>
        <taxon>Stramenopiles</taxon>
        <taxon>Ochrophyta</taxon>
        <taxon>Bacillariophyta</taxon>
        <taxon>Coscinodiscophyceae</taxon>
        <taxon>Thalassiosirophycidae</taxon>
        <taxon>Stephanodiscales</taxon>
        <taxon>Stephanodiscaceae</taxon>
        <taxon>Cyclotella</taxon>
    </lineage>
</organism>
<dbReference type="Pfam" id="PF17171">
    <property type="entry name" value="GST_C_6"/>
    <property type="match status" value="1"/>
</dbReference>
<gene>
    <name evidence="4" type="ORF">ACHAWO_002042</name>
</gene>
<dbReference type="SFLD" id="SFLDG01180">
    <property type="entry name" value="SUF1"/>
    <property type="match status" value="1"/>
</dbReference>
<dbReference type="Gene3D" id="1.20.1050.10">
    <property type="match status" value="1"/>
</dbReference>
<dbReference type="AlphaFoldDB" id="A0ABD3PPN1"/>
<evidence type="ECO:0000259" key="3">
    <source>
        <dbReference type="Pfam" id="PF17172"/>
    </source>
</evidence>
<dbReference type="InterPro" id="IPR012336">
    <property type="entry name" value="Thioredoxin-like_fold"/>
</dbReference>
<evidence type="ECO:0008006" key="6">
    <source>
        <dbReference type="Google" id="ProtNLM"/>
    </source>
</evidence>
<dbReference type="Proteomes" id="UP001530400">
    <property type="component" value="Unassembled WGS sequence"/>
</dbReference>
<feature type="domain" description="Thioredoxin-like fold" evidence="3">
    <location>
        <begin position="82"/>
        <end position="183"/>
    </location>
</feature>
<dbReference type="InterPro" id="IPR036249">
    <property type="entry name" value="Thioredoxin-like_sf"/>
</dbReference>
<accession>A0ABD3PPN1</accession>
<dbReference type="InterPro" id="IPR026928">
    <property type="entry name" value="FAX/IsoI-like"/>
</dbReference>
<dbReference type="SUPFAM" id="SSF52833">
    <property type="entry name" value="Thioredoxin-like"/>
    <property type="match status" value="1"/>
</dbReference>
<dbReference type="SFLD" id="SFLDS00019">
    <property type="entry name" value="Glutathione_Transferase_(cytos"/>
    <property type="match status" value="1"/>
</dbReference>
<dbReference type="EMBL" id="JALLPJ020000512">
    <property type="protein sequence ID" value="KAL3789988.1"/>
    <property type="molecule type" value="Genomic_DNA"/>
</dbReference>
<dbReference type="InterPro" id="IPR036282">
    <property type="entry name" value="Glutathione-S-Trfase_C_sf"/>
</dbReference>
<protein>
    <recommendedName>
        <fullName evidence="6">Glutathione S-transferase</fullName>
    </recommendedName>
</protein>
<proteinExistence type="inferred from homology"/>
<evidence type="ECO:0000313" key="5">
    <source>
        <dbReference type="Proteomes" id="UP001530400"/>
    </source>
</evidence>
<dbReference type="PANTHER" id="PTHR12289">
    <property type="entry name" value="METAXIN RELATED"/>
    <property type="match status" value="1"/>
</dbReference>